<feature type="compositionally biased region" description="Basic and acidic residues" evidence="9">
    <location>
        <begin position="315"/>
        <end position="334"/>
    </location>
</feature>
<keyword evidence="8 10" id="KW-0472">Membrane</keyword>
<proteinExistence type="predicted"/>
<dbReference type="Pfam" id="PF00005">
    <property type="entry name" value="ABC_tran"/>
    <property type="match status" value="2"/>
</dbReference>
<evidence type="ECO:0000256" key="3">
    <source>
        <dbReference type="ARBA" id="ARBA00022692"/>
    </source>
</evidence>
<dbReference type="InterPro" id="IPR017871">
    <property type="entry name" value="ABC_transporter-like_CS"/>
</dbReference>
<feature type="region of interest" description="Disordered" evidence="9">
    <location>
        <begin position="268"/>
        <end position="334"/>
    </location>
</feature>
<dbReference type="GO" id="GO:0140359">
    <property type="term" value="F:ABC-type transporter activity"/>
    <property type="evidence" value="ECO:0007669"/>
    <property type="project" value="InterPro"/>
</dbReference>
<dbReference type="SUPFAM" id="SSF90123">
    <property type="entry name" value="ABC transporter transmembrane region"/>
    <property type="match status" value="2"/>
</dbReference>
<feature type="compositionally biased region" description="Basic and acidic residues" evidence="9">
    <location>
        <begin position="813"/>
        <end position="822"/>
    </location>
</feature>
<feature type="domain" description="ABC transporter" evidence="11">
    <location>
        <begin position="1191"/>
        <end position="1428"/>
    </location>
</feature>
<dbReference type="Proteomes" id="UP001385951">
    <property type="component" value="Unassembled WGS sequence"/>
</dbReference>
<gene>
    <name evidence="13" type="ORF">QCA50_015109</name>
</gene>
<feature type="region of interest" description="Disordered" evidence="9">
    <location>
        <begin position="813"/>
        <end position="833"/>
    </location>
</feature>
<organism evidence="13 14">
    <name type="scientific">Cerrena zonata</name>
    <dbReference type="NCBI Taxonomy" id="2478898"/>
    <lineage>
        <taxon>Eukaryota</taxon>
        <taxon>Fungi</taxon>
        <taxon>Dikarya</taxon>
        <taxon>Basidiomycota</taxon>
        <taxon>Agaricomycotina</taxon>
        <taxon>Agaricomycetes</taxon>
        <taxon>Polyporales</taxon>
        <taxon>Cerrenaceae</taxon>
        <taxon>Cerrena</taxon>
    </lineage>
</organism>
<keyword evidence="7 10" id="KW-1133">Transmembrane helix</keyword>
<keyword evidence="5" id="KW-0547">Nucleotide-binding</keyword>
<dbReference type="InterPro" id="IPR036640">
    <property type="entry name" value="ABC1_TM_sf"/>
</dbReference>
<dbReference type="Pfam" id="PF00664">
    <property type="entry name" value="ABC_membrane"/>
    <property type="match status" value="2"/>
</dbReference>
<comment type="caution">
    <text evidence="13">The sequence shown here is derived from an EMBL/GenBank/DDBJ whole genome shotgun (WGS) entry which is preliminary data.</text>
</comment>
<evidence type="ECO:0000256" key="8">
    <source>
        <dbReference type="ARBA" id="ARBA00023136"/>
    </source>
</evidence>
<dbReference type="Gene3D" id="3.40.50.300">
    <property type="entry name" value="P-loop containing nucleotide triphosphate hydrolases"/>
    <property type="match status" value="2"/>
</dbReference>
<dbReference type="PANTHER" id="PTHR24223">
    <property type="entry name" value="ATP-BINDING CASSETTE SUB-FAMILY C"/>
    <property type="match status" value="1"/>
</dbReference>
<keyword evidence="14" id="KW-1185">Reference proteome</keyword>
<dbReference type="PANTHER" id="PTHR24223:SF356">
    <property type="entry name" value="ATP-BINDING CASSETTE TRANSPORTER ABC4"/>
    <property type="match status" value="1"/>
</dbReference>
<dbReference type="GO" id="GO:0016020">
    <property type="term" value="C:membrane"/>
    <property type="evidence" value="ECO:0007669"/>
    <property type="project" value="UniProtKB-SubCell"/>
</dbReference>
<dbReference type="GO" id="GO:0005524">
    <property type="term" value="F:ATP binding"/>
    <property type="evidence" value="ECO:0007669"/>
    <property type="project" value="UniProtKB-KW"/>
</dbReference>
<dbReference type="InterPro" id="IPR050173">
    <property type="entry name" value="ABC_transporter_C-like"/>
</dbReference>
<evidence type="ECO:0000313" key="13">
    <source>
        <dbReference type="EMBL" id="KAK7681762.1"/>
    </source>
</evidence>
<feature type="transmembrane region" description="Helical" evidence="10">
    <location>
        <begin position="166"/>
        <end position="185"/>
    </location>
</feature>
<evidence type="ECO:0000256" key="2">
    <source>
        <dbReference type="ARBA" id="ARBA00022448"/>
    </source>
</evidence>
<feature type="transmembrane region" description="Helical" evidence="10">
    <location>
        <begin position="1126"/>
        <end position="1147"/>
    </location>
</feature>
<feature type="transmembrane region" description="Helical" evidence="10">
    <location>
        <begin position="916"/>
        <end position="940"/>
    </location>
</feature>
<evidence type="ECO:0000256" key="5">
    <source>
        <dbReference type="ARBA" id="ARBA00022741"/>
    </source>
</evidence>
<evidence type="ECO:0000256" key="4">
    <source>
        <dbReference type="ARBA" id="ARBA00022737"/>
    </source>
</evidence>
<dbReference type="GO" id="GO:0016887">
    <property type="term" value="F:ATP hydrolysis activity"/>
    <property type="evidence" value="ECO:0007669"/>
    <property type="project" value="InterPro"/>
</dbReference>
<feature type="transmembrane region" description="Helical" evidence="10">
    <location>
        <begin position="356"/>
        <end position="376"/>
    </location>
</feature>
<dbReference type="InterPro" id="IPR011527">
    <property type="entry name" value="ABC1_TM_dom"/>
</dbReference>
<dbReference type="PROSITE" id="PS50893">
    <property type="entry name" value="ABC_TRANSPORTER_2"/>
    <property type="match status" value="2"/>
</dbReference>
<evidence type="ECO:0000256" key="9">
    <source>
        <dbReference type="SAM" id="MobiDB-lite"/>
    </source>
</evidence>
<feature type="compositionally biased region" description="Low complexity" evidence="9">
    <location>
        <begin position="301"/>
        <end position="314"/>
    </location>
</feature>
<evidence type="ECO:0000256" key="7">
    <source>
        <dbReference type="ARBA" id="ARBA00022989"/>
    </source>
</evidence>
<dbReference type="SMART" id="SM00382">
    <property type="entry name" value="AAA"/>
    <property type="match status" value="2"/>
</dbReference>
<dbReference type="PROSITE" id="PS50929">
    <property type="entry name" value="ABC_TM1F"/>
    <property type="match status" value="2"/>
</dbReference>
<dbReference type="InterPro" id="IPR003593">
    <property type="entry name" value="AAA+_ATPase"/>
</dbReference>
<dbReference type="CDD" id="cd18596">
    <property type="entry name" value="ABC_6TM_VMR1_D1_like"/>
    <property type="match status" value="1"/>
</dbReference>
<evidence type="ECO:0000259" key="12">
    <source>
        <dbReference type="PROSITE" id="PS50929"/>
    </source>
</evidence>
<feature type="domain" description="ABC transmembrane type-1" evidence="12">
    <location>
        <begin position="886"/>
        <end position="1155"/>
    </location>
</feature>
<dbReference type="SUPFAM" id="SSF52540">
    <property type="entry name" value="P-loop containing nucleoside triphosphate hydrolases"/>
    <property type="match status" value="2"/>
</dbReference>
<feature type="transmembrane region" description="Helical" evidence="10">
    <location>
        <begin position="1005"/>
        <end position="1029"/>
    </location>
</feature>
<evidence type="ECO:0000256" key="1">
    <source>
        <dbReference type="ARBA" id="ARBA00004141"/>
    </source>
</evidence>
<keyword evidence="2" id="KW-0813">Transport</keyword>
<dbReference type="Gene3D" id="1.20.1560.10">
    <property type="entry name" value="ABC transporter type 1, transmembrane domain"/>
    <property type="match status" value="2"/>
</dbReference>
<dbReference type="FunFam" id="1.20.1560.10:FF:000013">
    <property type="entry name" value="ABC transporter C family member 2"/>
    <property type="match status" value="1"/>
</dbReference>
<reference evidence="13 14" key="1">
    <citation type="submission" date="2022-09" db="EMBL/GenBank/DDBJ databases">
        <authorList>
            <person name="Palmer J.M."/>
        </authorList>
    </citation>
    <scope>NUCLEOTIDE SEQUENCE [LARGE SCALE GENOMIC DNA]</scope>
    <source>
        <strain evidence="13 14">DSM 7382</strain>
    </source>
</reference>
<dbReference type="FunFam" id="3.40.50.300:FF:000838">
    <property type="entry name" value="ABC multidrug transporter (Eurofung)"/>
    <property type="match status" value="1"/>
</dbReference>
<dbReference type="InterPro" id="IPR003439">
    <property type="entry name" value="ABC_transporter-like_ATP-bd"/>
</dbReference>
<dbReference type="CDD" id="cd03250">
    <property type="entry name" value="ABCC_MRP_domain1"/>
    <property type="match status" value="1"/>
</dbReference>
<accession>A0AAW0FWR9</accession>
<protein>
    <recommendedName>
        <fullName evidence="15">P-loop containing nucleoside triphosphate hydrolase protein</fullName>
    </recommendedName>
</protein>
<keyword evidence="4" id="KW-0677">Repeat</keyword>
<feature type="transmembrane region" description="Helical" evidence="10">
    <location>
        <begin position="215"/>
        <end position="235"/>
    </location>
</feature>
<comment type="subcellular location">
    <subcellularLocation>
        <location evidence="1">Membrane</location>
        <topology evidence="1">Multi-pass membrane protein</topology>
    </subcellularLocation>
</comment>
<dbReference type="PROSITE" id="PS00211">
    <property type="entry name" value="ABC_TRANSPORTER_1"/>
    <property type="match status" value="1"/>
</dbReference>
<evidence type="ECO:0000256" key="6">
    <source>
        <dbReference type="ARBA" id="ARBA00022840"/>
    </source>
</evidence>
<evidence type="ECO:0000259" key="11">
    <source>
        <dbReference type="PROSITE" id="PS50893"/>
    </source>
</evidence>
<dbReference type="CDD" id="cd03244">
    <property type="entry name" value="ABCC_MRP_domain2"/>
    <property type="match status" value="1"/>
</dbReference>
<evidence type="ECO:0000313" key="14">
    <source>
        <dbReference type="Proteomes" id="UP001385951"/>
    </source>
</evidence>
<feature type="transmembrane region" description="Helical" evidence="10">
    <location>
        <begin position="63"/>
        <end position="81"/>
    </location>
</feature>
<feature type="transmembrane region" description="Helical" evidence="10">
    <location>
        <begin position="382"/>
        <end position="404"/>
    </location>
</feature>
<evidence type="ECO:0008006" key="15">
    <source>
        <dbReference type="Google" id="ProtNLM"/>
    </source>
</evidence>
<dbReference type="InterPro" id="IPR027417">
    <property type="entry name" value="P-loop_NTPase"/>
</dbReference>
<sequence>MAYIYSSLLALLSVVTKVPYSRIATHHLNVVVLIPLAVYGYRDLWPLVTYDLSPADGVEGETLWYKIACMIFAAVLLPLFAPRQYIPIDPEDVSEPSPEQKASWFSLIFYTYCDELVMKAFRTPHLKVDELPPLIDSSKAKYLSLKSAKYLDPLQTRSKLHIGLKLIFQVFPLEHLIMAMTQIFYGAAQMGAPIGINRLLNYLETDGKDAEIRPWFWVAWILVGGMLTSLTINYYNYLATMALTECQAIMTQLIFEHALRIRVKAEVGDEKPPAETPGTGSTTAVPTPDNASAIEPEEGATSSSTAESVTTDSTTKPKDNKPKSNEETRTDKKRNLVGKLNNLVTSDLDSISGGQMFMMLLFSVPSQIGFSIWFLYSILGWAVFPGFAIMMVLSPLPGLVLKFIRNAQVAKMKKSDARVQIVTETLNMIRMIKLFGWEGKMSDQIDEKRDEELVYVRQLKFLEMANEVINSSIPVFTTVVTYAIHTLVMKQPLTASKVFSSITAFMFLERSLHFTFMFVPPIIQAKVGLDRMNEFLQETELLDQYTPDKSVSSQPVSEPSELETNEIGIRQTSFTWANEETDGDVTPSRRRFTLRIDDEVFFKKGCINLVIGQTGTGKTSLLMALLGEMHKIPNGPDSLVSLPRQGGIAYHAQESWVLNETIRNNILFGSPYDEERYNAVIEQCALKTDLGLFDAGDQTEVGEKGITLSGGQKARVTLARAVYSSAEILLLDDVLAALDVHTARWVVEKCLQGDLVRGRTVILVTHNVAIAAPVAEFVVSIGPDGKIASQGSLSNALAKDKKLSAEVDKENQALEKAEHDPLETETAPDTDTKAAVQSGKLIVEEEVEIGHLSWGAMKLLVMNMGGKGGVLLFWIQYFVLHGGMRISEIMESWVLALWSGRYESPDDSNVPVVPYLSLYTAVAYFSILLNTLTTIVYVFGTVRAARRIHRLLMNSVLGSTLRWLDRTPISRIIARSTQDIQQTDGGIPGIVDIFISQTLSIIAKFGAVIIVSPIFMFPGAIMLVAGITLGNIYIKAGLPLKRESSNAKAPVLGHFGAAISGLVSIRAYGAQESFRKESYHRIDKYTRVQRPFWNLNRWVGIRMDALACTFSACLAAYLTYAKTSSASTAGFSINMAVAFSGVILWWVRFLNMLETRGNSLERIKQYLDIEHEPKSTKEGVPPAYWPASGALNVEKLSARYSTDGPKVLHDISFTVQAGERIGIVGRTGSGKSSLTLALLRAIITEGTVYYDGVATNTINLDALRSKITIIPQVPELLSGTLRHNLDPLSEHDDAILNAALRSAGLFSLQSENMENRLTLDTPISGGGGNLSVGQRQILALARALVRQSKILILDEATSAIDYETDAVIQESLRSELGKDVTLLTIAHRLHTIMDSDKILVLDAGRIAEFDRPSKLIKDEKSYFRALVDESGDKETLVAMIKE</sequence>
<dbReference type="EMBL" id="JASBNA010000039">
    <property type="protein sequence ID" value="KAK7681762.1"/>
    <property type="molecule type" value="Genomic_DNA"/>
</dbReference>
<feature type="transmembrane region" description="Helical" evidence="10">
    <location>
        <begin position="859"/>
        <end position="880"/>
    </location>
</feature>
<name>A0AAW0FWR9_9APHY</name>
<keyword evidence="6" id="KW-0067">ATP-binding</keyword>
<keyword evidence="3 10" id="KW-0812">Transmembrane</keyword>
<feature type="domain" description="ABC transmembrane type-1" evidence="12">
    <location>
        <begin position="176"/>
        <end position="524"/>
    </location>
</feature>
<feature type="transmembrane region" description="Helical" evidence="10">
    <location>
        <begin position="1099"/>
        <end position="1120"/>
    </location>
</feature>
<dbReference type="CDD" id="cd18604">
    <property type="entry name" value="ABC_6TM_VMR1_D2_like"/>
    <property type="match status" value="1"/>
</dbReference>
<feature type="domain" description="ABC transporter" evidence="11">
    <location>
        <begin position="569"/>
        <end position="809"/>
    </location>
</feature>
<evidence type="ECO:0000256" key="10">
    <source>
        <dbReference type="SAM" id="Phobius"/>
    </source>
</evidence>